<proteinExistence type="predicted"/>
<accession>A0A1D1UVA2</accession>
<evidence type="ECO:0000313" key="1">
    <source>
        <dbReference type="EMBL" id="GAU92450.1"/>
    </source>
</evidence>
<name>A0A1D1UVA2_RAMVA</name>
<protein>
    <submittedName>
        <fullName evidence="1">Uncharacterized protein</fullName>
    </submittedName>
</protein>
<dbReference type="EMBL" id="BDGG01000002">
    <property type="protein sequence ID" value="GAU92450.1"/>
    <property type="molecule type" value="Genomic_DNA"/>
</dbReference>
<sequence>MPEPRWLGVFVEDRIDEKAADYLVEAGYPKAVADQLGPTISHIVLVRDGAEFVQIIVTPAAQRSVARRFVMDEWQATPDPFQGDITVRSIYRWDELCRTLQSSFETTDGHKFSVDFVYNDNFTKITKYRRAGQVEAVQQMHRIA</sequence>
<evidence type="ECO:0000313" key="2">
    <source>
        <dbReference type="Proteomes" id="UP000186922"/>
    </source>
</evidence>
<organism evidence="1 2">
    <name type="scientific">Ramazzottius varieornatus</name>
    <name type="common">Water bear</name>
    <name type="synonym">Tardigrade</name>
    <dbReference type="NCBI Taxonomy" id="947166"/>
    <lineage>
        <taxon>Eukaryota</taxon>
        <taxon>Metazoa</taxon>
        <taxon>Ecdysozoa</taxon>
        <taxon>Tardigrada</taxon>
        <taxon>Eutardigrada</taxon>
        <taxon>Parachela</taxon>
        <taxon>Hypsibioidea</taxon>
        <taxon>Ramazzottiidae</taxon>
        <taxon>Ramazzottius</taxon>
    </lineage>
</organism>
<dbReference type="Proteomes" id="UP000186922">
    <property type="component" value="Unassembled WGS sequence"/>
</dbReference>
<dbReference type="AlphaFoldDB" id="A0A1D1UVA2"/>
<comment type="caution">
    <text evidence="1">The sequence shown here is derived from an EMBL/GenBank/DDBJ whole genome shotgun (WGS) entry which is preliminary data.</text>
</comment>
<reference evidence="1 2" key="1">
    <citation type="journal article" date="2016" name="Nat. Commun.">
        <title>Extremotolerant tardigrade genome and improved radiotolerance of human cultured cells by tardigrade-unique protein.</title>
        <authorList>
            <person name="Hashimoto T."/>
            <person name="Horikawa D.D."/>
            <person name="Saito Y."/>
            <person name="Kuwahara H."/>
            <person name="Kozuka-Hata H."/>
            <person name="Shin-I T."/>
            <person name="Minakuchi Y."/>
            <person name="Ohishi K."/>
            <person name="Motoyama A."/>
            <person name="Aizu T."/>
            <person name="Enomoto A."/>
            <person name="Kondo K."/>
            <person name="Tanaka S."/>
            <person name="Hara Y."/>
            <person name="Koshikawa S."/>
            <person name="Sagara H."/>
            <person name="Miura T."/>
            <person name="Yokobori S."/>
            <person name="Miyagawa K."/>
            <person name="Suzuki Y."/>
            <person name="Kubo T."/>
            <person name="Oyama M."/>
            <person name="Kohara Y."/>
            <person name="Fujiyama A."/>
            <person name="Arakawa K."/>
            <person name="Katayama T."/>
            <person name="Toyoda A."/>
            <person name="Kunieda T."/>
        </authorList>
    </citation>
    <scope>NUCLEOTIDE SEQUENCE [LARGE SCALE GENOMIC DNA]</scope>
    <source>
        <strain evidence="1 2">YOKOZUNA-1</strain>
    </source>
</reference>
<gene>
    <name evidence="1" type="primary">RvY_04528-1</name>
    <name evidence="1" type="synonym">RvY_04528.1</name>
    <name evidence="1" type="ORF">RvY_04528</name>
</gene>
<keyword evidence="2" id="KW-1185">Reference proteome</keyword>